<reference evidence="2" key="1">
    <citation type="submission" date="2012-01" db="EMBL/GenBank/DDBJ databases">
        <title>The Genome Sequence of Treponema denticola H-22.</title>
        <authorList>
            <consortium name="The Broad Institute Genome Sequencing Platform"/>
            <person name="Earl A."/>
            <person name="Ward D."/>
            <person name="Feldgarden M."/>
            <person name="Gevers D."/>
            <person name="Blanton J.M."/>
            <person name="Fenno C.J."/>
            <person name="Baranova O.V."/>
            <person name="Mathney J."/>
            <person name="Dewhirst F.E."/>
            <person name="Izard J."/>
            <person name="Young S.K."/>
            <person name="Zeng Q."/>
            <person name="Gargeya S."/>
            <person name="Fitzgerald M."/>
            <person name="Haas B."/>
            <person name="Abouelleil A."/>
            <person name="Alvarado L."/>
            <person name="Arachchi H.M."/>
            <person name="Berlin A."/>
            <person name="Chapman S.B."/>
            <person name="Gearin G."/>
            <person name="Goldberg J."/>
            <person name="Griggs A."/>
            <person name="Gujja S."/>
            <person name="Hansen M."/>
            <person name="Heiman D."/>
            <person name="Howarth C."/>
            <person name="Larimer J."/>
            <person name="Lui A."/>
            <person name="MacDonald P.J.P."/>
            <person name="McCowen C."/>
            <person name="Montmayeur A."/>
            <person name="Murphy C."/>
            <person name="Neiman D."/>
            <person name="Pearson M."/>
            <person name="Priest M."/>
            <person name="Roberts A."/>
            <person name="Saif S."/>
            <person name="Shea T."/>
            <person name="Sisk P."/>
            <person name="Stolte C."/>
            <person name="Sykes S."/>
            <person name="Wortman J."/>
            <person name="Nusbaum C."/>
            <person name="Birren B."/>
        </authorList>
    </citation>
    <scope>NUCLEOTIDE SEQUENCE [LARGE SCALE GENOMIC DNA]</scope>
    <source>
        <strain evidence="2">H-22</strain>
    </source>
</reference>
<dbReference type="PATRIC" id="fig|999432.5.peg.263"/>
<gene>
    <name evidence="2" type="ORF">HMPREF9726_00255</name>
</gene>
<dbReference type="HOGENOM" id="CLU_979834_0_0_12"/>
<dbReference type="RefSeq" id="WP_002679119.1">
    <property type="nucleotide sequence ID" value="NZ_CM001795.1"/>
</dbReference>
<comment type="caution">
    <text evidence="2">The sequence shown here is derived from an EMBL/GenBank/DDBJ whole genome shotgun (WGS) entry which is preliminary data.</text>
</comment>
<feature type="signal peptide" evidence="1">
    <location>
        <begin position="1"/>
        <end position="24"/>
    </location>
</feature>
<evidence type="ECO:0000313" key="2">
    <source>
        <dbReference type="EMBL" id="EMB36063.1"/>
    </source>
</evidence>
<dbReference type="Proteomes" id="UP000011705">
    <property type="component" value="Chromosome"/>
</dbReference>
<organism evidence="2">
    <name type="scientific">Treponema denticola H-22</name>
    <dbReference type="NCBI Taxonomy" id="999432"/>
    <lineage>
        <taxon>Bacteria</taxon>
        <taxon>Pseudomonadati</taxon>
        <taxon>Spirochaetota</taxon>
        <taxon>Spirochaetia</taxon>
        <taxon>Spirochaetales</taxon>
        <taxon>Treponemataceae</taxon>
        <taxon>Treponema</taxon>
    </lineage>
</organism>
<dbReference type="EMBL" id="AGDV01000001">
    <property type="protein sequence ID" value="EMB36063.1"/>
    <property type="molecule type" value="Genomic_DNA"/>
</dbReference>
<dbReference type="AlphaFoldDB" id="A0A0E2EKG2"/>
<feature type="chain" id="PRO_5002393746" evidence="1">
    <location>
        <begin position="25"/>
        <end position="288"/>
    </location>
</feature>
<sequence length="288" mass="32358">MKIKKCYGFLIFLLLMLSIPVVRAGSMLYASPTVGVFKLESKNITEQTTATISNAIFSFVKELKKYDIVDMRSTPVTETDAQQRFDYVFAGKITGLENGIQLELMLKNSSDKITRRISKIYQSVNLILLDSRVLVSDIFDKSVNLSVTYNPEDSDSKENSEVEEVKNIDILSGSWQGEEGLERVELMRGGRGIALLSSGITILLQIRIHEGYLTINQSGKPMPRQFINLPDEIAKKAAEMGKTPSWKFLVSADNKILVGEKTDIEIVYHGNTLVSVNEVIKKVRWIKN</sequence>
<protein>
    <submittedName>
        <fullName evidence="2">Uncharacterized protein</fullName>
    </submittedName>
</protein>
<keyword evidence="1" id="KW-0732">Signal</keyword>
<name>A0A0E2EKG2_TREDN</name>
<evidence type="ECO:0000256" key="1">
    <source>
        <dbReference type="SAM" id="SignalP"/>
    </source>
</evidence>
<dbReference type="GeneID" id="2741578"/>
<accession>A0A0E2EKG2</accession>
<proteinExistence type="predicted"/>